<dbReference type="FunFam" id="1.20.58.60:FF:000296">
    <property type="entry name" value="centrosomal protein of 68 kDa"/>
    <property type="match status" value="1"/>
</dbReference>
<dbReference type="GO" id="GO:0036064">
    <property type="term" value="C:ciliary basal body"/>
    <property type="evidence" value="ECO:0007669"/>
    <property type="project" value="Ensembl"/>
</dbReference>
<dbReference type="SUPFAM" id="SSF46966">
    <property type="entry name" value="Spectrin repeat"/>
    <property type="match status" value="1"/>
</dbReference>
<dbReference type="PANTHER" id="PTHR14514:SF2">
    <property type="entry name" value="A-KINASE ANCHOR PROTEIN 6"/>
    <property type="match status" value="1"/>
</dbReference>
<dbReference type="RefSeq" id="XP_008848864.1">
    <property type="nucleotide sequence ID" value="XM_008850642.2"/>
</dbReference>
<evidence type="ECO:0000256" key="9">
    <source>
        <dbReference type="ARBA" id="ARBA00060188"/>
    </source>
</evidence>
<feature type="compositionally biased region" description="Polar residues" evidence="12">
    <location>
        <begin position="132"/>
        <end position="141"/>
    </location>
</feature>
<dbReference type="AlphaFoldDB" id="A0A8C6S281"/>
<dbReference type="Ensembl" id="ENSNGAT00000032247.1">
    <property type="protein sequence ID" value="ENSNGAP00000026516.1"/>
    <property type="gene ID" value="ENSNGAG00000024137.1"/>
</dbReference>
<keyword evidence="14" id="KW-1185">Reference proteome</keyword>
<feature type="region of interest" description="Disordered" evidence="12">
    <location>
        <begin position="1"/>
        <end position="50"/>
    </location>
</feature>
<keyword evidence="6" id="KW-0832">Ubl conjugation</keyword>
<comment type="subunit">
    <text evidence="10">Interacts with CNTLN; the interaction recruits CEP68 to the centrosome. Interacts with the SCF(FBXW11) complex which contains SKP1, CUL1 and FBXW11; the interaction is probably mediated by FBXW11 and the complex also contains CDK5RAP2 and PCNT. Also interacts with F-box protein BTRC. Interacts with serine/threonine-protein kinase PLK1; the interaction leads to phosphorylation of CEP68 and its subsequent degradation. Interacts with NEK2; the interaction leads to phosphorylation of CEP68.</text>
</comment>
<feature type="region of interest" description="Disordered" evidence="12">
    <location>
        <begin position="218"/>
        <end position="243"/>
    </location>
</feature>
<evidence type="ECO:0000256" key="10">
    <source>
        <dbReference type="ARBA" id="ARBA00061752"/>
    </source>
</evidence>
<evidence type="ECO:0000256" key="6">
    <source>
        <dbReference type="ARBA" id="ARBA00022843"/>
    </source>
</evidence>
<dbReference type="GO" id="GO:0030054">
    <property type="term" value="C:cell junction"/>
    <property type="evidence" value="ECO:0007669"/>
    <property type="project" value="Ensembl"/>
</dbReference>
<dbReference type="KEGG" id="ngi:103748103"/>
<feature type="region of interest" description="Disordered" evidence="12">
    <location>
        <begin position="80"/>
        <end position="114"/>
    </location>
</feature>
<evidence type="ECO:0000256" key="11">
    <source>
        <dbReference type="ARBA" id="ARBA00067658"/>
    </source>
</evidence>
<evidence type="ECO:0000256" key="12">
    <source>
        <dbReference type="SAM" id="MobiDB-lite"/>
    </source>
</evidence>
<feature type="compositionally biased region" description="Polar residues" evidence="12">
    <location>
        <begin position="168"/>
        <end position="194"/>
    </location>
</feature>
<dbReference type="GO" id="GO:0010457">
    <property type="term" value="P:centriole-centriole cohesion"/>
    <property type="evidence" value="ECO:0007669"/>
    <property type="project" value="Ensembl"/>
</dbReference>
<reference evidence="13" key="1">
    <citation type="submission" date="2025-08" db="UniProtKB">
        <authorList>
            <consortium name="Ensembl"/>
        </authorList>
    </citation>
    <scope>IDENTIFICATION</scope>
</reference>
<dbReference type="GO" id="GO:0005654">
    <property type="term" value="C:nucleoplasm"/>
    <property type="evidence" value="ECO:0007669"/>
    <property type="project" value="Ensembl"/>
</dbReference>
<reference evidence="13" key="2">
    <citation type="submission" date="2025-09" db="UniProtKB">
        <authorList>
            <consortium name="Ensembl"/>
        </authorList>
    </citation>
    <scope>IDENTIFICATION</scope>
</reference>
<accession>A0A8C6S281</accession>
<dbReference type="GO" id="GO:0005829">
    <property type="term" value="C:cytosol"/>
    <property type="evidence" value="ECO:0007669"/>
    <property type="project" value="Ensembl"/>
</dbReference>
<evidence type="ECO:0000313" key="14">
    <source>
        <dbReference type="Proteomes" id="UP000694381"/>
    </source>
</evidence>
<protein>
    <recommendedName>
        <fullName evidence="11">Centrosomal protein of 68 kDa</fullName>
    </recommendedName>
</protein>
<dbReference type="Proteomes" id="UP000694381">
    <property type="component" value="Unassembled WGS sequence"/>
</dbReference>
<keyword evidence="3" id="KW-0963">Cytoplasm</keyword>
<dbReference type="GeneID" id="103748103"/>
<feature type="compositionally biased region" description="Polar residues" evidence="12">
    <location>
        <begin position="103"/>
        <end position="114"/>
    </location>
</feature>
<organism evidence="13 14">
    <name type="scientific">Nannospalax galili</name>
    <name type="common">Northern Israeli blind subterranean mole rat</name>
    <name type="synonym">Spalax galili</name>
    <dbReference type="NCBI Taxonomy" id="1026970"/>
    <lineage>
        <taxon>Eukaryota</taxon>
        <taxon>Metazoa</taxon>
        <taxon>Chordata</taxon>
        <taxon>Craniata</taxon>
        <taxon>Vertebrata</taxon>
        <taxon>Euteleostomi</taxon>
        <taxon>Mammalia</taxon>
        <taxon>Eutheria</taxon>
        <taxon>Euarchontoglires</taxon>
        <taxon>Glires</taxon>
        <taxon>Rodentia</taxon>
        <taxon>Myomorpha</taxon>
        <taxon>Muroidea</taxon>
        <taxon>Spalacidae</taxon>
        <taxon>Spalacinae</taxon>
        <taxon>Nannospalax</taxon>
    </lineage>
</organism>
<feature type="region of interest" description="Disordered" evidence="12">
    <location>
        <begin position="498"/>
        <end position="536"/>
    </location>
</feature>
<dbReference type="PANTHER" id="PTHR14514">
    <property type="entry name" value="PKA ANCHORING PROTEIN"/>
    <property type="match status" value="1"/>
</dbReference>
<evidence type="ECO:0000256" key="4">
    <source>
        <dbReference type="ARBA" id="ARBA00022553"/>
    </source>
</evidence>
<comment type="subcellular location">
    <subcellularLocation>
        <location evidence="1">Cytoplasm</location>
        <location evidence="1">Cytoskeleton</location>
        <location evidence="1">Microtubule organizing center</location>
        <location evidence="1">Centrosome</location>
    </subcellularLocation>
    <subcellularLocation>
        <location evidence="2">Endomembrane system</location>
    </subcellularLocation>
</comment>
<evidence type="ECO:0000256" key="3">
    <source>
        <dbReference type="ARBA" id="ARBA00022490"/>
    </source>
</evidence>
<dbReference type="RefSeq" id="XP_008848863.1">
    <property type="nucleotide sequence ID" value="XM_008850641.3"/>
</dbReference>
<comment type="function">
    <text evidence="9">Involved in maintenance of centrosome cohesion, probably as part of a linker structure which prevents centrosome splitting. Required for localization of CDK5RAP2 to the centrosome during interphase. Contributes to CROCC/rootletin filament formation.</text>
</comment>
<dbReference type="GO" id="GO:0019904">
    <property type="term" value="F:protein domain specific binding"/>
    <property type="evidence" value="ECO:0007669"/>
    <property type="project" value="Ensembl"/>
</dbReference>
<keyword evidence="4" id="KW-0597">Phosphoprotein</keyword>
<evidence type="ECO:0000256" key="8">
    <source>
        <dbReference type="ARBA" id="ARBA00023212"/>
    </source>
</evidence>
<keyword evidence="8" id="KW-0206">Cytoskeleton</keyword>
<feature type="compositionally biased region" description="Low complexity" evidence="12">
    <location>
        <begin position="28"/>
        <end position="43"/>
    </location>
</feature>
<feature type="compositionally biased region" description="Acidic residues" evidence="12">
    <location>
        <begin position="1"/>
        <end position="12"/>
    </location>
</feature>
<dbReference type="OrthoDB" id="9448174at2759"/>
<gene>
    <name evidence="13" type="primary">Cep68</name>
</gene>
<keyword evidence="7" id="KW-0472">Membrane</keyword>
<evidence type="ECO:0000256" key="2">
    <source>
        <dbReference type="ARBA" id="ARBA00004308"/>
    </source>
</evidence>
<keyword evidence="5" id="KW-0677">Repeat</keyword>
<dbReference type="OMA" id="WDRGWPL"/>
<feature type="compositionally biased region" description="Low complexity" evidence="12">
    <location>
        <begin position="218"/>
        <end position="229"/>
    </location>
</feature>
<dbReference type="GO" id="GO:0019901">
    <property type="term" value="F:protein kinase binding"/>
    <property type="evidence" value="ECO:0007669"/>
    <property type="project" value="Ensembl"/>
</dbReference>
<dbReference type="CTD" id="23177"/>
<evidence type="ECO:0000313" key="13">
    <source>
        <dbReference type="Ensembl" id="ENSNGAP00000026516.1"/>
    </source>
</evidence>
<evidence type="ECO:0000256" key="1">
    <source>
        <dbReference type="ARBA" id="ARBA00004300"/>
    </source>
</evidence>
<feature type="region of interest" description="Disordered" evidence="12">
    <location>
        <begin position="132"/>
        <end position="205"/>
    </location>
</feature>
<evidence type="ECO:0000256" key="7">
    <source>
        <dbReference type="ARBA" id="ARBA00023136"/>
    </source>
</evidence>
<proteinExistence type="predicted"/>
<dbReference type="GeneTree" id="ENSGT00810000125473"/>
<dbReference type="Gene3D" id="1.20.58.60">
    <property type="match status" value="1"/>
</dbReference>
<name>A0A8C6S281_NANGA</name>
<sequence length="734" mass="78979">MALGEDEAEVEASVETKAQSCGRWNCGEQDLLPQGPEPQQLPHLEVEGAPVWRTEADPACTSGAFLSRAHVASREPVADGSKLALSGPLPPASMGTGDLLHSMGSQAKETKLSASQSTLQSVNVLRSTAVCSGQNSSTQDDASPVDSPPLLDLSQQPHVSGFPFLSPWKSTENPGAPQLSSRDISASSTGSSFLDHQEKVEPPSGSFAKVSSLELIVPPGASSVAGPGPRWSPQPKASGGDVIGLGRRQLSFQAEYWACVLPDSLPPSPDRHSPLWNPNKEYEDLLNYTYPLRPGPQLPKQSESHVLTDPVMQDSGVDLDSFSVSPASTLKSPTNVSPNCSSAEVPALPFSGAREPCLKQWPLGVPQKQGSIGLASWNQLASSTPKAPDTDSVPWESREAALRDTQDYLPTGKHFKVDSPQLRTREQGLPLLRPEREKRASQSVWHPACVKPTWKSEEEMDCDDEYLALPTRLTQVSSLVSYLGAVPTFVSLPTMAAEGQSSLGGSDSGEPASPTVDSTQRQRPSSTAFRGPEGQNSCFLHSIHPRDSTVLMSSQALGVSSGLLKTHPSLPAVSDKWPFSEADVREKLPRKAGEQDRASLVQCVQTFCCQLEELIHWLYNVTDVADLGSPPRSSLTGLKSSLQLYRQFKKDVDEHQSLTESVLEKGEVLLQCLLDNTPVLKDVLGRIAKQSDELESHADHLYDSILASVDMLAGCTLIPDKRPTAAKEHPCEGI</sequence>
<evidence type="ECO:0000256" key="5">
    <source>
        <dbReference type="ARBA" id="ARBA00022737"/>
    </source>
</evidence>
<feature type="compositionally biased region" description="Polar residues" evidence="12">
    <location>
        <begin position="515"/>
        <end position="536"/>
    </location>
</feature>
<dbReference type="GO" id="GO:0034451">
    <property type="term" value="C:centriolar satellite"/>
    <property type="evidence" value="ECO:0007669"/>
    <property type="project" value="Ensembl"/>
</dbReference>